<protein>
    <submittedName>
        <fullName evidence="1">Uncharacterized protein</fullName>
    </submittedName>
</protein>
<evidence type="ECO:0000313" key="1">
    <source>
        <dbReference type="EMBL" id="GAJ13333.1"/>
    </source>
</evidence>
<gene>
    <name evidence="1" type="ORF">S12H4_45964</name>
</gene>
<organism evidence="1">
    <name type="scientific">marine sediment metagenome</name>
    <dbReference type="NCBI Taxonomy" id="412755"/>
    <lineage>
        <taxon>unclassified sequences</taxon>
        <taxon>metagenomes</taxon>
        <taxon>ecological metagenomes</taxon>
    </lineage>
</organism>
<comment type="caution">
    <text evidence="1">The sequence shown here is derived from an EMBL/GenBank/DDBJ whole genome shotgun (WGS) entry which is preliminary data.</text>
</comment>
<dbReference type="AlphaFoldDB" id="X1U6Z7"/>
<name>X1U6Z7_9ZZZZ</name>
<sequence length="252" mass="29486">LQRYICARLGPLPGWSMGYGFDLQEWVRENDLRAWHEYMHEHLGWSHYLGGRAPDLTQIYAGLDYSSYQQHRPDYDTYVKAIEQYPTKPTFLEDRFRVRKNVYPEKDYDFEMTRRGLWHSTMAGGAANIWGNLLDPRPDGMSHPYPNKHQIKTWSLFWRSRFRKQMIRDNALTDGHCLKIPGKLLVFYKEDAGSIKMNLGELRGKLHAVAVDTKSPYREIELTGLKPEPARLFKAPHRSDWAIAVEAVSEKD</sequence>
<dbReference type="EMBL" id="BARW01028474">
    <property type="protein sequence ID" value="GAJ13333.1"/>
    <property type="molecule type" value="Genomic_DNA"/>
</dbReference>
<feature type="non-terminal residue" evidence="1">
    <location>
        <position position="1"/>
    </location>
</feature>
<reference evidence="1" key="1">
    <citation type="journal article" date="2014" name="Front. Microbiol.">
        <title>High frequency of phylogenetically diverse reductive dehalogenase-homologous genes in deep subseafloor sedimentary metagenomes.</title>
        <authorList>
            <person name="Kawai M."/>
            <person name="Futagami T."/>
            <person name="Toyoda A."/>
            <person name="Takaki Y."/>
            <person name="Nishi S."/>
            <person name="Hori S."/>
            <person name="Arai W."/>
            <person name="Tsubouchi T."/>
            <person name="Morono Y."/>
            <person name="Uchiyama I."/>
            <person name="Ito T."/>
            <person name="Fujiyama A."/>
            <person name="Inagaki F."/>
            <person name="Takami H."/>
        </authorList>
    </citation>
    <scope>NUCLEOTIDE SEQUENCE</scope>
    <source>
        <strain evidence="1">Expedition CK06-06</strain>
    </source>
</reference>
<proteinExistence type="predicted"/>
<accession>X1U6Z7</accession>
<dbReference type="Gene3D" id="3.20.20.80">
    <property type="entry name" value="Glycosidases"/>
    <property type="match status" value="1"/>
</dbReference>